<dbReference type="EMBL" id="BARV01037002">
    <property type="protein sequence ID" value="GAI58399.1"/>
    <property type="molecule type" value="Genomic_DNA"/>
</dbReference>
<proteinExistence type="predicted"/>
<organism evidence="1">
    <name type="scientific">marine sediment metagenome</name>
    <dbReference type="NCBI Taxonomy" id="412755"/>
    <lineage>
        <taxon>unclassified sequences</taxon>
        <taxon>metagenomes</taxon>
        <taxon>ecological metagenomes</taxon>
    </lineage>
</organism>
<gene>
    <name evidence="1" type="ORF">S06H3_57343</name>
</gene>
<comment type="caution">
    <text evidence="1">The sequence shown here is derived from an EMBL/GenBank/DDBJ whole genome shotgun (WGS) entry which is preliminary data.</text>
</comment>
<accession>X1RS98</accession>
<reference evidence="1" key="1">
    <citation type="journal article" date="2014" name="Front. Microbiol.">
        <title>High frequency of phylogenetically diverse reductive dehalogenase-homologous genes in deep subseafloor sedimentary metagenomes.</title>
        <authorList>
            <person name="Kawai M."/>
            <person name="Futagami T."/>
            <person name="Toyoda A."/>
            <person name="Takaki Y."/>
            <person name="Nishi S."/>
            <person name="Hori S."/>
            <person name="Arai W."/>
            <person name="Tsubouchi T."/>
            <person name="Morono Y."/>
            <person name="Uchiyama I."/>
            <person name="Ito T."/>
            <person name="Fujiyama A."/>
            <person name="Inagaki F."/>
            <person name="Takami H."/>
        </authorList>
    </citation>
    <scope>NUCLEOTIDE SEQUENCE</scope>
    <source>
        <strain evidence="1">Expedition CK06-06</strain>
    </source>
</reference>
<dbReference type="AlphaFoldDB" id="X1RS98"/>
<evidence type="ECO:0000313" key="1">
    <source>
        <dbReference type="EMBL" id="GAI58399.1"/>
    </source>
</evidence>
<feature type="non-terminal residue" evidence="1">
    <location>
        <position position="33"/>
    </location>
</feature>
<sequence length="33" mass="3646">MQQGSISEDRGLIFKGEQEVLTFALEPALLDLP</sequence>
<name>X1RS98_9ZZZZ</name>
<protein>
    <submittedName>
        <fullName evidence="1">Uncharacterized protein</fullName>
    </submittedName>
</protein>